<accession>A0ABW2JQ38</accession>
<evidence type="ECO:0000313" key="2">
    <source>
        <dbReference type="Proteomes" id="UP001596523"/>
    </source>
</evidence>
<reference evidence="2" key="1">
    <citation type="journal article" date="2019" name="Int. J. Syst. Evol. Microbiol.">
        <title>The Global Catalogue of Microorganisms (GCM) 10K type strain sequencing project: providing services to taxonomists for standard genome sequencing and annotation.</title>
        <authorList>
            <consortium name="The Broad Institute Genomics Platform"/>
            <consortium name="The Broad Institute Genome Sequencing Center for Infectious Disease"/>
            <person name="Wu L."/>
            <person name="Ma J."/>
        </authorList>
    </citation>
    <scope>NUCLEOTIDE SEQUENCE [LARGE SCALE GENOMIC DNA]</scope>
    <source>
        <strain evidence="2">SYNS20</strain>
    </source>
</reference>
<proteinExistence type="predicted"/>
<evidence type="ECO:0000313" key="1">
    <source>
        <dbReference type="EMBL" id="MFC7308053.1"/>
    </source>
</evidence>
<dbReference type="RefSeq" id="WP_381835699.1">
    <property type="nucleotide sequence ID" value="NZ_JBHTCF010000014.1"/>
</dbReference>
<protein>
    <submittedName>
        <fullName evidence="1">Uncharacterized protein</fullName>
    </submittedName>
</protein>
<comment type="caution">
    <text evidence="1">The sequence shown here is derived from an EMBL/GenBank/DDBJ whole genome shotgun (WGS) entry which is preliminary data.</text>
</comment>
<sequence length="51" mass="5542">MTMEPLPEFQIVQVDLLGTDLLAIVGRCLVALRFGARFHCTSRQAAPSNGP</sequence>
<organism evidence="1 2">
    <name type="scientific">Streptomyces monticola</name>
    <dbReference type="NCBI Taxonomy" id="2666263"/>
    <lineage>
        <taxon>Bacteria</taxon>
        <taxon>Bacillati</taxon>
        <taxon>Actinomycetota</taxon>
        <taxon>Actinomycetes</taxon>
        <taxon>Kitasatosporales</taxon>
        <taxon>Streptomycetaceae</taxon>
        <taxon>Streptomyces</taxon>
    </lineage>
</organism>
<keyword evidence="2" id="KW-1185">Reference proteome</keyword>
<dbReference type="EMBL" id="JBHTCF010000014">
    <property type="protein sequence ID" value="MFC7308053.1"/>
    <property type="molecule type" value="Genomic_DNA"/>
</dbReference>
<dbReference type="Proteomes" id="UP001596523">
    <property type="component" value="Unassembled WGS sequence"/>
</dbReference>
<gene>
    <name evidence="1" type="ORF">ACFQVC_27960</name>
</gene>
<name>A0ABW2JQ38_9ACTN</name>